<evidence type="ECO:0000313" key="14">
    <source>
        <dbReference type="Proteomes" id="UP000065734"/>
    </source>
</evidence>
<evidence type="ECO:0000256" key="11">
    <source>
        <dbReference type="PIRNR" id="PIRNR002869"/>
    </source>
</evidence>
<keyword evidence="5 10" id="KW-0573">Peptidoglycan synthesis</keyword>
<reference evidence="14" key="3">
    <citation type="journal article" date="2016" name="Genome Announc.">
        <title>Revised genome sequence of the purple photosynthetic bacterium Blastochloris viridis.</title>
        <authorList>
            <person name="Liu L.N."/>
            <person name="Faulkner M."/>
            <person name="Liu X."/>
            <person name="Huang F."/>
            <person name="Darby A.C."/>
            <person name="Hall N."/>
        </authorList>
    </citation>
    <scope>NUCLEOTIDE SEQUENCE [LARGE SCALE GENOMIC DNA]</scope>
    <source>
        <strain evidence="14">ATCC 19567 / DSM 133 / F</strain>
    </source>
</reference>
<feature type="transmembrane region" description="Helical" evidence="10">
    <location>
        <begin position="417"/>
        <end position="436"/>
    </location>
</feature>
<dbReference type="UniPathway" id="UPA00219"/>
<keyword evidence="4 10" id="KW-0133">Cell shape</keyword>
<evidence type="ECO:0000256" key="2">
    <source>
        <dbReference type="ARBA" id="ARBA00022475"/>
    </source>
</evidence>
<feature type="transmembrane region" description="Helical" evidence="10">
    <location>
        <begin position="81"/>
        <end position="104"/>
    </location>
</feature>
<evidence type="ECO:0000256" key="8">
    <source>
        <dbReference type="ARBA" id="ARBA00060041"/>
    </source>
</evidence>
<evidence type="ECO:0000256" key="5">
    <source>
        <dbReference type="ARBA" id="ARBA00022984"/>
    </source>
</evidence>
<feature type="transmembrane region" description="Helical" evidence="10">
    <location>
        <begin position="391"/>
        <end position="411"/>
    </location>
</feature>
<reference evidence="12" key="1">
    <citation type="journal article" date="2015" name="Genome Announc.">
        <title>Complete Genome Sequence of the Bacteriochlorophyll b-Producing Photosynthetic Bacterium Blastochloris viridis.</title>
        <authorList>
            <person name="Tsukatani Y."/>
            <person name="Hirose Y."/>
            <person name="Harada J."/>
            <person name="Misawa N."/>
            <person name="Mori K."/>
            <person name="Inoue K."/>
            <person name="Tamiaki H."/>
        </authorList>
    </citation>
    <scope>NUCLEOTIDE SEQUENCE [LARGE SCALE GENOMIC DNA]</scope>
    <source>
        <strain evidence="12">DSM 133</strain>
    </source>
</reference>
<dbReference type="STRING" id="1079.BVIR_933"/>
<comment type="pathway">
    <text evidence="10">Cell wall biogenesis; peptidoglycan biosynthesis.</text>
</comment>
<feature type="transmembrane region" description="Helical" evidence="10">
    <location>
        <begin position="195"/>
        <end position="214"/>
    </location>
</feature>
<dbReference type="PIRSF" id="PIRSF002869">
    <property type="entry name" value="MviN"/>
    <property type="match status" value="1"/>
</dbReference>
<keyword evidence="10 11" id="KW-0961">Cell wall biogenesis/degradation</keyword>
<keyword evidence="2 10" id="KW-1003">Cell membrane</keyword>
<dbReference type="GO" id="GO:0034204">
    <property type="term" value="P:lipid translocation"/>
    <property type="evidence" value="ECO:0007669"/>
    <property type="project" value="TreeGrafter"/>
</dbReference>
<proteinExistence type="inferred from homology"/>
<dbReference type="NCBIfam" id="TIGR01695">
    <property type="entry name" value="murJ_mviN"/>
    <property type="match status" value="1"/>
</dbReference>
<comment type="subcellular location">
    <subcellularLocation>
        <location evidence="10">Cell inner membrane</location>
        <topology evidence="10">Multi-pass membrane protein</topology>
    </subcellularLocation>
    <subcellularLocation>
        <location evidence="1">Cell membrane</location>
        <topology evidence="1">Multi-pass membrane protein</topology>
    </subcellularLocation>
</comment>
<dbReference type="RefSeq" id="WP_055036631.1">
    <property type="nucleotide sequence ID" value="NZ_AP014854.2"/>
</dbReference>
<name>A0A0H5B724_BLAVI</name>
<keyword evidence="10 11" id="KW-0813">Transport</keyword>
<dbReference type="PANTHER" id="PTHR47019">
    <property type="entry name" value="LIPID II FLIPPASE MURJ"/>
    <property type="match status" value="1"/>
</dbReference>
<dbReference type="GO" id="GO:0008360">
    <property type="term" value="P:regulation of cell shape"/>
    <property type="evidence" value="ECO:0007669"/>
    <property type="project" value="UniProtKB-UniRule"/>
</dbReference>
<dbReference type="HAMAP" id="MF_02078">
    <property type="entry name" value="MurJ_MviN"/>
    <property type="match status" value="1"/>
</dbReference>
<dbReference type="OrthoDB" id="9816572at2"/>
<keyword evidence="14" id="KW-1185">Reference proteome</keyword>
<dbReference type="GO" id="GO:0009252">
    <property type="term" value="P:peptidoglycan biosynthetic process"/>
    <property type="evidence" value="ECO:0007669"/>
    <property type="project" value="UniProtKB-UniRule"/>
</dbReference>
<dbReference type="Pfam" id="PF03023">
    <property type="entry name" value="MurJ"/>
    <property type="match status" value="1"/>
</dbReference>
<keyword evidence="7 10" id="KW-0472">Membrane</keyword>
<dbReference type="PATRIC" id="fig|1079.6.peg.967"/>
<feature type="transmembrane region" description="Helical" evidence="10">
    <location>
        <begin position="163"/>
        <end position="183"/>
    </location>
</feature>
<feature type="transmembrane region" description="Helical" evidence="10">
    <location>
        <begin position="356"/>
        <end position="379"/>
    </location>
</feature>
<dbReference type="InterPro" id="IPR051050">
    <property type="entry name" value="Lipid_II_flippase_MurJ/MviN"/>
</dbReference>
<dbReference type="PANTHER" id="PTHR47019:SF1">
    <property type="entry name" value="LIPID II FLIPPASE MURJ"/>
    <property type="match status" value="1"/>
</dbReference>
<dbReference type="GO" id="GO:0005886">
    <property type="term" value="C:plasma membrane"/>
    <property type="evidence" value="ECO:0007669"/>
    <property type="project" value="UniProtKB-SubCell"/>
</dbReference>
<feature type="transmembrane region" description="Helical" evidence="10">
    <location>
        <begin position="489"/>
        <end position="508"/>
    </location>
</feature>
<feature type="transmembrane region" description="Helical" evidence="10">
    <location>
        <begin position="124"/>
        <end position="151"/>
    </location>
</feature>
<dbReference type="AlphaFoldDB" id="A0A0H5B724"/>
<feature type="transmembrane region" description="Helical" evidence="10">
    <location>
        <begin position="318"/>
        <end position="336"/>
    </location>
</feature>
<evidence type="ECO:0000256" key="4">
    <source>
        <dbReference type="ARBA" id="ARBA00022960"/>
    </source>
</evidence>
<evidence type="ECO:0000256" key="1">
    <source>
        <dbReference type="ARBA" id="ARBA00004651"/>
    </source>
</evidence>
<dbReference type="EMBL" id="LN907867">
    <property type="protein sequence ID" value="CUU41386.1"/>
    <property type="molecule type" value="Genomic_DNA"/>
</dbReference>
<gene>
    <name evidence="13" type="primary">murJ_1</name>
    <name evidence="10" type="synonym">murJ</name>
    <name evidence="12" type="ORF">BV133_387</name>
    <name evidence="13" type="ORF">BVIRIDIS_03770</name>
</gene>
<dbReference type="InterPro" id="IPR004268">
    <property type="entry name" value="MurJ"/>
</dbReference>
<reference evidence="13" key="2">
    <citation type="submission" date="2015-11" db="EMBL/GenBank/DDBJ databases">
        <authorList>
            <person name="Zhang Y."/>
            <person name="Guo Z."/>
        </authorList>
    </citation>
    <scope>NUCLEOTIDE SEQUENCE</scope>
    <source>
        <strain evidence="13">1</strain>
    </source>
</reference>
<evidence type="ECO:0000313" key="13">
    <source>
        <dbReference type="EMBL" id="CUU41386.1"/>
    </source>
</evidence>
<evidence type="ECO:0000256" key="7">
    <source>
        <dbReference type="ARBA" id="ARBA00023136"/>
    </source>
</evidence>
<evidence type="ECO:0000256" key="9">
    <source>
        <dbReference type="ARBA" id="ARBA00061532"/>
    </source>
</evidence>
<protein>
    <recommendedName>
        <fullName evidence="10">Probable lipid II flippase MurJ</fullName>
    </recommendedName>
</protein>
<comment type="function">
    <text evidence="8 10 11">Involved in peptidoglycan biosynthesis. Transports lipid-linked peptidoglycan precursors from the inner to the outer leaflet of the cytoplasmic membrane.</text>
</comment>
<evidence type="ECO:0000256" key="6">
    <source>
        <dbReference type="ARBA" id="ARBA00022989"/>
    </source>
</evidence>
<evidence type="ECO:0000313" key="12">
    <source>
        <dbReference type="EMBL" id="BAR97980.1"/>
    </source>
</evidence>
<feature type="transmembrane region" description="Helical" evidence="10">
    <location>
        <begin position="253"/>
        <end position="275"/>
    </location>
</feature>
<dbReference type="GO" id="GO:0071555">
    <property type="term" value="P:cell wall organization"/>
    <property type="evidence" value="ECO:0007669"/>
    <property type="project" value="UniProtKB-UniRule"/>
</dbReference>
<dbReference type="Proteomes" id="UP000065734">
    <property type="component" value="Chromosome I"/>
</dbReference>
<keyword evidence="6 10" id="KW-1133">Transmembrane helix</keyword>
<feature type="transmembrane region" description="Helical" evidence="10">
    <location>
        <begin position="448"/>
        <end position="469"/>
    </location>
</feature>
<keyword evidence="3 10" id="KW-0812">Transmembrane</keyword>
<dbReference type="GO" id="GO:0015648">
    <property type="term" value="F:lipid-linked peptidoglycan transporter activity"/>
    <property type="evidence" value="ECO:0007669"/>
    <property type="project" value="UniProtKB-UniRule"/>
</dbReference>
<organism evidence="13 14">
    <name type="scientific">Blastochloris viridis</name>
    <name type="common">Rhodopseudomonas viridis</name>
    <dbReference type="NCBI Taxonomy" id="1079"/>
    <lineage>
        <taxon>Bacteria</taxon>
        <taxon>Pseudomonadati</taxon>
        <taxon>Pseudomonadota</taxon>
        <taxon>Alphaproteobacteria</taxon>
        <taxon>Hyphomicrobiales</taxon>
        <taxon>Blastochloridaceae</taxon>
        <taxon>Blastochloris</taxon>
    </lineage>
</organism>
<dbReference type="EMBL" id="AP014854">
    <property type="protein sequence ID" value="BAR97980.1"/>
    <property type="molecule type" value="Genomic_DNA"/>
</dbReference>
<comment type="similarity">
    <text evidence="9 10 11">Belongs to the MurJ/MviN family.</text>
</comment>
<evidence type="ECO:0000256" key="10">
    <source>
        <dbReference type="HAMAP-Rule" id="MF_02078"/>
    </source>
</evidence>
<accession>A0A0H5B724</accession>
<dbReference type="PRINTS" id="PR01806">
    <property type="entry name" value="VIRFACTRMVIN"/>
</dbReference>
<feature type="transmembrane region" description="Helical" evidence="10">
    <location>
        <begin position="281"/>
        <end position="297"/>
    </location>
</feature>
<sequence length="534" mass="54357">MLKGILSVGGFTLLSRATGFVRDVVLAAVLGAGPLNDAFLVALRLPNHFRAIFAEGAFNAAFVPAYARAREEDGEAEARAFAGRILTLLVLATGVLTAVAMVFTPQAIDLLAPGFANDPVRFDLAVALTRITFPYLVFVSVVTLLGGMLNAHKRFAAAAGAPILLNVAIVLALAWVAIVPGAAQGGTGASLAPAYAAAWGVFVAGIAELALLMADARRSGILPPFRRPRFGGAVARFFKALGPATVGSMGTQIALFADTIIASLLPAGALSALYFADRLQQLPIGVIGIAAGTVLLPEMSRRLAAGDEAGAKAAQNRVILITLLLALPCLAVFLTIPDLVMQALFARGAFTSADAVAAGQTLAAYAIGLLPFVVLRAFVAPFHARRDTTTPMVAAFAGVGVNVALKVALMAPLAQVGLALGTAAGAWINVGLLAVLAARRGYLAFDRAMVATIAKLGAATAALALVLVLAEGPVRAATTALPLREETALAVLGVLGVVVYVGMVVGLLGRGRLRSLLGAAAVVSRKGDGGTGPA</sequence>
<dbReference type="CDD" id="cd13123">
    <property type="entry name" value="MATE_MurJ_like"/>
    <property type="match status" value="1"/>
</dbReference>
<dbReference type="KEGG" id="bvr:BVIR_933"/>
<keyword evidence="10" id="KW-0997">Cell inner membrane</keyword>
<evidence type="ECO:0000256" key="3">
    <source>
        <dbReference type="ARBA" id="ARBA00022692"/>
    </source>
</evidence>